<evidence type="ECO:0000256" key="6">
    <source>
        <dbReference type="ARBA" id="ARBA00022603"/>
    </source>
</evidence>
<dbReference type="InterPro" id="IPR006700">
    <property type="entry name" value="RsmE"/>
</dbReference>
<keyword evidence="4" id="KW-0963">Cytoplasm</keyword>
<evidence type="ECO:0000256" key="11">
    <source>
        <dbReference type="SAM" id="SignalP"/>
    </source>
</evidence>
<evidence type="ECO:0000256" key="4">
    <source>
        <dbReference type="ARBA" id="ARBA00022490"/>
    </source>
</evidence>
<evidence type="ECO:0000256" key="9">
    <source>
        <dbReference type="ARBA" id="ARBA00025699"/>
    </source>
</evidence>
<dbReference type="GO" id="GO:0005737">
    <property type="term" value="C:cytoplasm"/>
    <property type="evidence" value="ECO:0007669"/>
    <property type="project" value="UniProtKB-SubCell"/>
</dbReference>
<evidence type="ECO:0000256" key="1">
    <source>
        <dbReference type="ARBA" id="ARBA00004496"/>
    </source>
</evidence>
<dbReference type="Proteomes" id="UP000789595">
    <property type="component" value="Unassembled WGS sequence"/>
</dbReference>
<proteinExistence type="inferred from homology"/>
<accession>A0A8J2X4A9</accession>
<comment type="catalytic activity">
    <reaction evidence="10">
        <text>uridine(1498) in 16S rRNA + S-adenosyl-L-methionine = N(3)-methyluridine(1498) in 16S rRNA + S-adenosyl-L-homocysteine + H(+)</text>
        <dbReference type="Rhea" id="RHEA:42920"/>
        <dbReference type="Rhea" id="RHEA-COMP:10283"/>
        <dbReference type="Rhea" id="RHEA-COMP:10284"/>
        <dbReference type="ChEBI" id="CHEBI:15378"/>
        <dbReference type="ChEBI" id="CHEBI:57856"/>
        <dbReference type="ChEBI" id="CHEBI:59789"/>
        <dbReference type="ChEBI" id="CHEBI:65315"/>
        <dbReference type="ChEBI" id="CHEBI:74502"/>
        <dbReference type="EC" id="2.1.1.193"/>
    </reaction>
</comment>
<dbReference type="GO" id="GO:0070475">
    <property type="term" value="P:rRNA base methylation"/>
    <property type="evidence" value="ECO:0007669"/>
    <property type="project" value="TreeGrafter"/>
</dbReference>
<protein>
    <recommendedName>
        <fullName evidence="3">16S rRNA (uracil(1498)-N(3))-methyltransferase</fullName>
        <ecNumber evidence="3">2.1.1.193</ecNumber>
    </recommendedName>
</protein>
<comment type="caution">
    <text evidence="13">The sequence shown here is derived from an EMBL/GenBank/DDBJ whole genome shotgun (WGS) entry which is preliminary data.</text>
</comment>
<organism evidence="13 14">
    <name type="scientific">Pelagomonas calceolata</name>
    <dbReference type="NCBI Taxonomy" id="35677"/>
    <lineage>
        <taxon>Eukaryota</taxon>
        <taxon>Sar</taxon>
        <taxon>Stramenopiles</taxon>
        <taxon>Ochrophyta</taxon>
        <taxon>Pelagophyceae</taxon>
        <taxon>Pelagomonadales</taxon>
        <taxon>Pelagomonadaceae</taxon>
        <taxon>Pelagomonas</taxon>
    </lineage>
</organism>
<feature type="signal peptide" evidence="11">
    <location>
        <begin position="1"/>
        <end position="20"/>
    </location>
</feature>
<keyword evidence="7" id="KW-0808">Transferase</keyword>
<dbReference type="OrthoDB" id="203685at2759"/>
<keyword evidence="8" id="KW-0949">S-adenosyl-L-methionine</keyword>
<comment type="similarity">
    <text evidence="2">Belongs to the RNA methyltransferase RsmE family.</text>
</comment>
<evidence type="ECO:0000259" key="12">
    <source>
        <dbReference type="Pfam" id="PF04452"/>
    </source>
</evidence>
<evidence type="ECO:0000313" key="14">
    <source>
        <dbReference type="Proteomes" id="UP000789595"/>
    </source>
</evidence>
<evidence type="ECO:0000313" key="13">
    <source>
        <dbReference type="EMBL" id="CAH0373976.1"/>
    </source>
</evidence>
<comment type="function">
    <text evidence="9">Specifically methylates the N3 position of the uracil ring of uridine 1498 (m3U1498) in 16S rRNA. Acts on the fully assembled 30S ribosomal subunit.</text>
</comment>
<dbReference type="GO" id="GO:0070042">
    <property type="term" value="F:rRNA (uridine-N3-)-methyltransferase activity"/>
    <property type="evidence" value="ECO:0007669"/>
    <property type="project" value="TreeGrafter"/>
</dbReference>
<name>A0A8J2X4A9_9STRA</name>
<feature type="chain" id="PRO_5035298506" description="16S rRNA (uracil(1498)-N(3))-methyltransferase" evidence="11">
    <location>
        <begin position="21"/>
        <end position="308"/>
    </location>
</feature>
<dbReference type="InterPro" id="IPR029028">
    <property type="entry name" value="Alpha/beta_knot_MTases"/>
</dbReference>
<evidence type="ECO:0000256" key="3">
    <source>
        <dbReference type="ARBA" id="ARBA00012328"/>
    </source>
</evidence>
<dbReference type="Gene3D" id="3.40.1280.10">
    <property type="match status" value="1"/>
</dbReference>
<evidence type="ECO:0000256" key="8">
    <source>
        <dbReference type="ARBA" id="ARBA00022691"/>
    </source>
</evidence>
<evidence type="ECO:0000256" key="7">
    <source>
        <dbReference type="ARBA" id="ARBA00022679"/>
    </source>
</evidence>
<dbReference type="SUPFAM" id="SSF75217">
    <property type="entry name" value="alpha/beta knot"/>
    <property type="match status" value="1"/>
</dbReference>
<keyword evidence="6" id="KW-0489">Methyltransferase</keyword>
<dbReference type="PANTHER" id="PTHR30027">
    <property type="entry name" value="RIBOSOMAL RNA SMALL SUBUNIT METHYLTRANSFERASE E"/>
    <property type="match status" value="1"/>
</dbReference>
<dbReference type="InterPro" id="IPR029026">
    <property type="entry name" value="tRNA_m1G_MTases_N"/>
</dbReference>
<feature type="domain" description="Ribosomal RNA small subunit methyltransferase E methyltransferase" evidence="12">
    <location>
        <begin position="109"/>
        <end position="303"/>
    </location>
</feature>
<dbReference type="CDD" id="cd18084">
    <property type="entry name" value="RsmE-like"/>
    <property type="match status" value="1"/>
</dbReference>
<evidence type="ECO:0000256" key="10">
    <source>
        <dbReference type="ARBA" id="ARBA00047944"/>
    </source>
</evidence>
<dbReference type="Pfam" id="PF04452">
    <property type="entry name" value="Methyltrans_RNA"/>
    <property type="match status" value="1"/>
</dbReference>
<dbReference type="EMBL" id="CAKKNE010000004">
    <property type="protein sequence ID" value="CAH0373976.1"/>
    <property type="molecule type" value="Genomic_DNA"/>
</dbReference>
<dbReference type="InterPro" id="IPR046886">
    <property type="entry name" value="RsmE_MTase_dom"/>
</dbReference>
<dbReference type="AlphaFoldDB" id="A0A8J2X4A9"/>
<keyword evidence="14" id="KW-1185">Reference proteome</keyword>
<dbReference type="NCBIfam" id="TIGR00046">
    <property type="entry name" value="RsmE family RNA methyltransferase"/>
    <property type="match status" value="1"/>
</dbReference>
<comment type="subcellular location">
    <subcellularLocation>
        <location evidence="1">Cytoplasm</location>
    </subcellularLocation>
</comment>
<sequence length="308" mass="33155">MRRLLMLLPAALSLVAKRVARRPLTRRHLNRLFLTAEEATAPQLTLDAADRRAEHVKTIIWRGAPPPNATLRVGVLDGGAADCAAALDGQGRLRLELPEGLATPATRPRLDVILALPAPLRLKRILPTLSSLGVDNLWLCGAQRTERSYFGAKFLEGLKRDAVPRAAPAGKLRDLLVEGAEQSGDGALPRVALAGSLRPALRAAAENDYALRLAAHPDRGEGFEALDDATGAMTEVPRARRLRELVEGVDASGKAVLCVGPDRGWEEPGELLALRRHGFDLVTLGPRTLRTDVALVGLVALVQDWLDS</sequence>
<reference evidence="13" key="1">
    <citation type="submission" date="2021-11" db="EMBL/GenBank/DDBJ databases">
        <authorList>
            <consortium name="Genoscope - CEA"/>
            <person name="William W."/>
        </authorList>
    </citation>
    <scope>NUCLEOTIDE SEQUENCE</scope>
</reference>
<evidence type="ECO:0000256" key="5">
    <source>
        <dbReference type="ARBA" id="ARBA00022552"/>
    </source>
</evidence>
<keyword evidence="5" id="KW-0698">rRNA processing</keyword>
<dbReference type="EC" id="2.1.1.193" evidence="3"/>
<keyword evidence="11" id="KW-0732">Signal</keyword>
<dbReference type="PANTHER" id="PTHR30027:SF3">
    <property type="entry name" value="16S RRNA (URACIL(1498)-N(3))-METHYLTRANSFERASE"/>
    <property type="match status" value="1"/>
</dbReference>
<evidence type="ECO:0000256" key="2">
    <source>
        <dbReference type="ARBA" id="ARBA00005528"/>
    </source>
</evidence>
<gene>
    <name evidence="13" type="ORF">PECAL_4P12310</name>
</gene>